<accession>A0ABS7PD64</accession>
<keyword evidence="1" id="KW-0472">Membrane</keyword>
<sequence>MTTLAAPATRSKPRFDNGPFLKSIITIAGALMTAAIAVAVFKFVAGLAPDDGRYRNTAIAIHIVTVLPCVPLGAYLLLSTKGTKLHKMLGKIWVGLMVVTAIAITFVRGGTDFSWIHIFVPLTLLGAWQVVRTAQKGDIASHRQNITRMYLGALMIPGLFAFLPTRLMGMWLFG</sequence>
<keyword evidence="1" id="KW-0812">Transmembrane</keyword>
<feature type="transmembrane region" description="Helical" evidence="1">
    <location>
        <begin position="57"/>
        <end position="78"/>
    </location>
</feature>
<protein>
    <submittedName>
        <fullName evidence="2">DUF2306 domain-containing protein</fullName>
    </submittedName>
</protein>
<keyword evidence="1" id="KW-1133">Transmembrane helix</keyword>
<gene>
    <name evidence="2" type="ORF">KYN89_07650</name>
</gene>
<dbReference type="EMBL" id="JAHWXP010000002">
    <property type="protein sequence ID" value="MBY8336921.1"/>
    <property type="molecule type" value="Genomic_DNA"/>
</dbReference>
<feature type="transmembrane region" description="Helical" evidence="1">
    <location>
        <begin position="20"/>
        <end position="45"/>
    </location>
</feature>
<dbReference type="Proteomes" id="UP000759298">
    <property type="component" value="Unassembled WGS sequence"/>
</dbReference>
<comment type="caution">
    <text evidence="2">The sequence shown here is derived from an EMBL/GenBank/DDBJ whole genome shotgun (WGS) entry which is preliminary data.</text>
</comment>
<dbReference type="InterPro" id="IPR018750">
    <property type="entry name" value="DUF2306_membrane"/>
</dbReference>
<feature type="transmembrane region" description="Helical" evidence="1">
    <location>
        <begin position="113"/>
        <end position="131"/>
    </location>
</feature>
<evidence type="ECO:0000313" key="3">
    <source>
        <dbReference type="Proteomes" id="UP000759298"/>
    </source>
</evidence>
<evidence type="ECO:0000313" key="2">
    <source>
        <dbReference type="EMBL" id="MBY8336921.1"/>
    </source>
</evidence>
<dbReference type="RefSeq" id="WP_222824521.1">
    <property type="nucleotide sequence ID" value="NZ_JAHWXP010000002.1"/>
</dbReference>
<feature type="transmembrane region" description="Helical" evidence="1">
    <location>
        <begin position="90"/>
        <end position="107"/>
    </location>
</feature>
<reference evidence="2 3" key="1">
    <citation type="submission" date="2021-07" db="EMBL/GenBank/DDBJ databases">
        <title>Alteriqipengyuania abyssalis NZ-12B nov, sp.nov isolated from deep sea sponge in pacific ocean.</title>
        <authorList>
            <person name="Tareen S."/>
            <person name="Wink J."/>
        </authorList>
    </citation>
    <scope>NUCLEOTIDE SEQUENCE [LARGE SCALE GENOMIC DNA]</scope>
    <source>
        <strain evidence="2 3">NZ-12B</strain>
    </source>
</reference>
<name>A0ABS7PD64_9SPHN</name>
<feature type="transmembrane region" description="Helical" evidence="1">
    <location>
        <begin position="151"/>
        <end position="173"/>
    </location>
</feature>
<dbReference type="Pfam" id="PF10067">
    <property type="entry name" value="DUF2306"/>
    <property type="match status" value="1"/>
</dbReference>
<proteinExistence type="predicted"/>
<keyword evidence="3" id="KW-1185">Reference proteome</keyword>
<evidence type="ECO:0000256" key="1">
    <source>
        <dbReference type="SAM" id="Phobius"/>
    </source>
</evidence>
<organism evidence="2 3">
    <name type="scientific">Alteriqipengyuania abyssalis</name>
    <dbReference type="NCBI Taxonomy" id="2860200"/>
    <lineage>
        <taxon>Bacteria</taxon>
        <taxon>Pseudomonadati</taxon>
        <taxon>Pseudomonadota</taxon>
        <taxon>Alphaproteobacteria</taxon>
        <taxon>Sphingomonadales</taxon>
        <taxon>Erythrobacteraceae</taxon>
        <taxon>Alteriqipengyuania</taxon>
    </lineage>
</organism>